<dbReference type="PANTHER" id="PTHR42703:SF1">
    <property type="entry name" value="NA(+)_H(+) ANTIPORTER SUBUNIT D1"/>
    <property type="match status" value="1"/>
</dbReference>
<feature type="transmembrane region" description="Helical" evidence="8">
    <location>
        <begin position="151"/>
        <end position="170"/>
    </location>
</feature>
<feature type="transmembrane region" description="Helical" evidence="8">
    <location>
        <begin position="190"/>
        <end position="208"/>
    </location>
</feature>
<feature type="transmembrane region" description="Helical" evidence="8">
    <location>
        <begin position="265"/>
        <end position="286"/>
    </location>
</feature>
<dbReference type="Proteomes" id="UP001321786">
    <property type="component" value="Chromosome"/>
</dbReference>
<dbReference type="AlphaFoldDB" id="A0AAU9ERF3"/>
<comment type="similarity">
    <text evidence="2">Belongs to the CPA3 antiporters (TC 2.A.63) subunit D family.</text>
</comment>
<gene>
    <name evidence="10" type="ORF">HLPR_22770</name>
</gene>
<dbReference type="Pfam" id="PF00361">
    <property type="entry name" value="Proton_antipo_M"/>
    <property type="match status" value="1"/>
</dbReference>
<evidence type="ECO:0000313" key="11">
    <source>
        <dbReference type="Proteomes" id="UP001321786"/>
    </source>
</evidence>
<feature type="transmembrane region" description="Helical" evidence="8">
    <location>
        <begin position="362"/>
        <end position="385"/>
    </location>
</feature>
<name>A0AAU9ERF3_9FIRM</name>
<feature type="transmembrane region" description="Helical" evidence="8">
    <location>
        <begin position="96"/>
        <end position="115"/>
    </location>
</feature>
<comment type="subcellular location">
    <subcellularLocation>
        <location evidence="1">Cell membrane</location>
        <topology evidence="1">Multi-pass membrane protein</topology>
    </subcellularLocation>
    <subcellularLocation>
        <location evidence="7">Membrane</location>
        <topology evidence="7">Multi-pass membrane protein</topology>
    </subcellularLocation>
</comment>
<dbReference type="PANTHER" id="PTHR42703">
    <property type="entry name" value="NADH DEHYDROGENASE"/>
    <property type="match status" value="1"/>
</dbReference>
<keyword evidence="4 7" id="KW-0812">Transmembrane</keyword>
<proteinExistence type="inferred from homology"/>
<keyword evidence="5 8" id="KW-1133">Transmembrane helix</keyword>
<dbReference type="EMBL" id="AP028654">
    <property type="protein sequence ID" value="BEP29946.1"/>
    <property type="molecule type" value="Genomic_DNA"/>
</dbReference>
<sequence length="490" mass="52576">MNSVLFLIVIPLLGAFLALFAKKANRTIATIIALFMEIFSIIIYLSDKLPTSVLIGGWQAPFGINFVLTPMSVSFIILINLAAAISLFVIRGEKSYQFYSTFLVLLAASNGIVLTGDIFNFYIFSELTAFGITALIAYPRDKRSTGAALKYLILASTASSFLLIGIGIIYKTLGTLNIADIASKVPLLNPLTLELIIVLMLAGIFVELELFPFNMWVPKAYFGGTTSVNVMLHGMLGTAGAYIIARILLTMFAASGSGILINANIANSILIIASLTILVSEIAAFAEKKLKKVLAFSSMGQMGLIIFGFMVGNEQALIGAFYMVVANFLAKTILFVLAGEFISMTGSDNWEDMKGIGRKHPVSGLAFVVASLSLMGVPFFAGFWGKLGVIQGAINGSGFMVVGIIIILITAIIEGVYFLKISHTLFLEKDKNEEFKSSARKTSLVIAASLAIIVLAIGIKPGLIKANVNSAANEILNSTTNYVDVVFKGR</sequence>
<evidence type="ECO:0000313" key="10">
    <source>
        <dbReference type="EMBL" id="BEP29946.1"/>
    </source>
</evidence>
<dbReference type="KEGG" id="hprf:HLPR_22770"/>
<feature type="transmembrane region" description="Helical" evidence="8">
    <location>
        <begin position="66"/>
        <end position="89"/>
    </location>
</feature>
<accession>A0AAU9ERF3</accession>
<feature type="transmembrane region" description="Helical" evidence="8">
    <location>
        <begin position="317"/>
        <end position="342"/>
    </location>
</feature>
<keyword evidence="3" id="KW-1003">Cell membrane</keyword>
<dbReference type="RefSeq" id="WP_338535554.1">
    <property type="nucleotide sequence ID" value="NZ_AP028654.1"/>
</dbReference>
<dbReference type="InterPro" id="IPR050586">
    <property type="entry name" value="CPA3_Na-H_Antiporter_D"/>
</dbReference>
<evidence type="ECO:0000256" key="4">
    <source>
        <dbReference type="ARBA" id="ARBA00022692"/>
    </source>
</evidence>
<feature type="transmembrane region" description="Helical" evidence="8">
    <location>
        <begin position="220"/>
        <end position="245"/>
    </location>
</feature>
<feature type="transmembrane region" description="Helical" evidence="8">
    <location>
        <begin position="397"/>
        <end position="421"/>
    </location>
</feature>
<dbReference type="GO" id="GO:0005886">
    <property type="term" value="C:plasma membrane"/>
    <property type="evidence" value="ECO:0007669"/>
    <property type="project" value="UniProtKB-SubCell"/>
</dbReference>
<feature type="transmembrane region" description="Helical" evidence="8">
    <location>
        <begin position="442"/>
        <end position="459"/>
    </location>
</feature>
<feature type="domain" description="NADH:quinone oxidoreductase/Mrp antiporter transmembrane" evidence="9">
    <location>
        <begin position="116"/>
        <end position="406"/>
    </location>
</feature>
<feature type="transmembrane region" description="Helical" evidence="8">
    <location>
        <begin position="28"/>
        <end position="46"/>
    </location>
</feature>
<evidence type="ECO:0000256" key="8">
    <source>
        <dbReference type="SAM" id="Phobius"/>
    </source>
</evidence>
<evidence type="ECO:0000256" key="1">
    <source>
        <dbReference type="ARBA" id="ARBA00004651"/>
    </source>
</evidence>
<keyword evidence="11" id="KW-1185">Reference proteome</keyword>
<evidence type="ECO:0000256" key="6">
    <source>
        <dbReference type="ARBA" id="ARBA00023136"/>
    </source>
</evidence>
<organism evidence="10 11">
    <name type="scientific">Helicovermis profundi</name>
    <dbReference type="NCBI Taxonomy" id="3065157"/>
    <lineage>
        <taxon>Bacteria</taxon>
        <taxon>Bacillati</taxon>
        <taxon>Bacillota</taxon>
        <taxon>Clostridia</taxon>
        <taxon>Helicovermis</taxon>
    </lineage>
</organism>
<evidence type="ECO:0000259" key="9">
    <source>
        <dbReference type="Pfam" id="PF00361"/>
    </source>
</evidence>
<evidence type="ECO:0000256" key="7">
    <source>
        <dbReference type="RuleBase" id="RU000320"/>
    </source>
</evidence>
<feature type="transmembrane region" description="Helical" evidence="8">
    <location>
        <begin position="6"/>
        <end position="21"/>
    </location>
</feature>
<dbReference type="InterPro" id="IPR001750">
    <property type="entry name" value="ND/Mrp_TM"/>
</dbReference>
<keyword evidence="6 8" id="KW-0472">Membrane</keyword>
<feature type="transmembrane region" description="Helical" evidence="8">
    <location>
        <begin position="293"/>
        <end position="311"/>
    </location>
</feature>
<evidence type="ECO:0000256" key="3">
    <source>
        <dbReference type="ARBA" id="ARBA00022475"/>
    </source>
</evidence>
<protein>
    <submittedName>
        <fullName evidence="10">Proton-conducting transporter membrane subunit</fullName>
    </submittedName>
</protein>
<feature type="transmembrane region" description="Helical" evidence="8">
    <location>
        <begin position="121"/>
        <end position="139"/>
    </location>
</feature>
<evidence type="ECO:0000256" key="5">
    <source>
        <dbReference type="ARBA" id="ARBA00022989"/>
    </source>
</evidence>
<reference evidence="10 11" key="1">
    <citation type="submission" date="2023-08" db="EMBL/GenBank/DDBJ databases">
        <title>Helicovermis profunda gen. nov., sp. nov., a novel mesophilic, fermentative bacterium within the Bacillota from a deep-sea hydrothermal vent chimney.</title>
        <authorList>
            <person name="Miyazaki U."/>
            <person name="Mizutani D."/>
            <person name="Hashimoto Y."/>
            <person name="Tame A."/>
            <person name="Sawayama S."/>
            <person name="Miyazaki J."/>
            <person name="Takai K."/>
            <person name="Nakagawa S."/>
        </authorList>
    </citation>
    <scope>NUCLEOTIDE SEQUENCE [LARGE SCALE GENOMIC DNA]</scope>
    <source>
        <strain evidence="10 11">S502</strain>
    </source>
</reference>
<evidence type="ECO:0000256" key="2">
    <source>
        <dbReference type="ARBA" id="ARBA00005346"/>
    </source>
</evidence>